<dbReference type="GO" id="GO:0016020">
    <property type="term" value="C:membrane"/>
    <property type="evidence" value="ECO:0007669"/>
    <property type="project" value="UniProtKB-SubCell"/>
</dbReference>
<evidence type="ECO:0000256" key="9">
    <source>
        <dbReference type="RuleBase" id="RU003346"/>
    </source>
</evidence>
<keyword evidence="3 9" id="KW-0813">Transport</keyword>
<feature type="transmembrane region" description="Helical" evidence="10">
    <location>
        <begin position="111"/>
        <end position="129"/>
    </location>
</feature>
<feature type="transmembrane region" description="Helical" evidence="10">
    <location>
        <begin position="196"/>
        <end position="219"/>
    </location>
</feature>
<dbReference type="SUPFAM" id="SSF103473">
    <property type="entry name" value="MFS general substrate transporter"/>
    <property type="match status" value="1"/>
</dbReference>
<dbReference type="FunFam" id="1.20.1250.20:FF:000002">
    <property type="entry name" value="Sugar transport protein 13"/>
    <property type="match status" value="1"/>
</dbReference>
<feature type="transmembrane region" description="Helical" evidence="10">
    <location>
        <begin position="169"/>
        <end position="190"/>
    </location>
</feature>
<dbReference type="CDD" id="cd17361">
    <property type="entry name" value="MFS_STP"/>
    <property type="match status" value="1"/>
</dbReference>
<evidence type="ECO:0000256" key="3">
    <source>
        <dbReference type="ARBA" id="ARBA00022448"/>
    </source>
</evidence>
<evidence type="ECO:0000256" key="2">
    <source>
        <dbReference type="ARBA" id="ARBA00010992"/>
    </source>
</evidence>
<gene>
    <name evidence="12" type="ORF">VFH_II085320</name>
</gene>
<keyword evidence="6" id="KW-0769">Symport</keyword>
<evidence type="ECO:0000256" key="10">
    <source>
        <dbReference type="SAM" id="Phobius"/>
    </source>
</evidence>
<evidence type="ECO:0000256" key="1">
    <source>
        <dbReference type="ARBA" id="ARBA00004141"/>
    </source>
</evidence>
<dbReference type="InterPro" id="IPR020846">
    <property type="entry name" value="MFS_dom"/>
</dbReference>
<dbReference type="GO" id="GO:0015293">
    <property type="term" value="F:symporter activity"/>
    <property type="evidence" value="ECO:0007669"/>
    <property type="project" value="UniProtKB-KW"/>
</dbReference>
<feature type="transmembrane region" description="Helical" evidence="10">
    <location>
        <begin position="282"/>
        <end position="305"/>
    </location>
</feature>
<dbReference type="InterPro" id="IPR036259">
    <property type="entry name" value="MFS_trans_sf"/>
</dbReference>
<feature type="transmembrane region" description="Helical" evidence="10">
    <location>
        <begin position="450"/>
        <end position="471"/>
    </location>
</feature>
<protein>
    <recommendedName>
        <fullName evidence="11">Major facilitator superfamily (MFS) profile domain-containing protein</fullName>
    </recommendedName>
</protein>
<evidence type="ECO:0000256" key="5">
    <source>
        <dbReference type="ARBA" id="ARBA00022692"/>
    </source>
</evidence>
<proteinExistence type="inferred from homology"/>
<comment type="subcellular location">
    <subcellularLocation>
        <location evidence="1">Membrane</location>
        <topology evidence="1">Multi-pass membrane protein</topology>
    </subcellularLocation>
</comment>
<evidence type="ECO:0000313" key="13">
    <source>
        <dbReference type="Proteomes" id="UP001157006"/>
    </source>
</evidence>
<feature type="transmembrane region" description="Helical" evidence="10">
    <location>
        <begin position="421"/>
        <end position="444"/>
    </location>
</feature>
<keyword evidence="13" id="KW-1185">Reference proteome</keyword>
<organism evidence="12 13">
    <name type="scientific">Vicia faba</name>
    <name type="common">Broad bean</name>
    <name type="synonym">Faba vulgaris</name>
    <dbReference type="NCBI Taxonomy" id="3906"/>
    <lineage>
        <taxon>Eukaryota</taxon>
        <taxon>Viridiplantae</taxon>
        <taxon>Streptophyta</taxon>
        <taxon>Embryophyta</taxon>
        <taxon>Tracheophyta</taxon>
        <taxon>Spermatophyta</taxon>
        <taxon>Magnoliopsida</taxon>
        <taxon>eudicotyledons</taxon>
        <taxon>Gunneridae</taxon>
        <taxon>Pentapetalae</taxon>
        <taxon>rosids</taxon>
        <taxon>fabids</taxon>
        <taxon>Fabales</taxon>
        <taxon>Fabaceae</taxon>
        <taxon>Papilionoideae</taxon>
        <taxon>50 kb inversion clade</taxon>
        <taxon>NPAAA clade</taxon>
        <taxon>Hologalegina</taxon>
        <taxon>IRL clade</taxon>
        <taxon>Fabeae</taxon>
        <taxon>Vicia</taxon>
    </lineage>
</organism>
<dbReference type="PRINTS" id="PR00171">
    <property type="entry name" value="SUGRTRNSPORT"/>
</dbReference>
<dbReference type="Proteomes" id="UP001157006">
    <property type="component" value="Chromosome 2"/>
</dbReference>
<evidence type="ECO:0000313" key="12">
    <source>
        <dbReference type="EMBL" id="CAI8597512.1"/>
    </source>
</evidence>
<evidence type="ECO:0000256" key="7">
    <source>
        <dbReference type="ARBA" id="ARBA00022989"/>
    </source>
</evidence>
<feature type="transmembrane region" description="Helical" evidence="10">
    <location>
        <begin position="135"/>
        <end position="157"/>
    </location>
</feature>
<dbReference type="EMBL" id="OX451737">
    <property type="protein sequence ID" value="CAI8597512.1"/>
    <property type="molecule type" value="Genomic_DNA"/>
</dbReference>
<evidence type="ECO:0000259" key="11">
    <source>
        <dbReference type="PROSITE" id="PS50850"/>
    </source>
</evidence>
<dbReference type="PROSITE" id="PS00217">
    <property type="entry name" value="SUGAR_TRANSPORT_2"/>
    <property type="match status" value="1"/>
</dbReference>
<dbReference type="AlphaFoldDB" id="A0AAV0ZNK2"/>
<dbReference type="GO" id="GO:0015145">
    <property type="term" value="F:monosaccharide transmembrane transporter activity"/>
    <property type="evidence" value="ECO:0007669"/>
    <property type="project" value="InterPro"/>
</dbReference>
<keyword evidence="4" id="KW-0762">Sugar transport</keyword>
<dbReference type="InterPro" id="IPR044778">
    <property type="entry name" value="MFS_STP/MST-like_plant"/>
</dbReference>
<dbReference type="Gene3D" id="1.20.1250.20">
    <property type="entry name" value="MFS general substrate transporter like domains"/>
    <property type="match status" value="1"/>
</dbReference>
<name>A0AAV0ZNK2_VICFA</name>
<evidence type="ECO:0000256" key="4">
    <source>
        <dbReference type="ARBA" id="ARBA00022597"/>
    </source>
</evidence>
<dbReference type="NCBIfam" id="TIGR00879">
    <property type="entry name" value="SP"/>
    <property type="match status" value="1"/>
</dbReference>
<keyword evidence="8 10" id="KW-0472">Membrane</keyword>
<dbReference type="PANTHER" id="PTHR23500:SF44">
    <property type="entry name" value="SUGAR TRANSPORT PROTEIN 5"/>
    <property type="match status" value="1"/>
</dbReference>
<evidence type="ECO:0000256" key="8">
    <source>
        <dbReference type="ARBA" id="ARBA00023136"/>
    </source>
</evidence>
<dbReference type="PANTHER" id="PTHR23500">
    <property type="entry name" value="SOLUTE CARRIER FAMILY 2, FACILITATED GLUCOSE TRANSPORTER"/>
    <property type="match status" value="1"/>
</dbReference>
<sequence>MAGRGFAVDDPAADIEAKITLSVIITCIVAASSGLIFGYDIGISGGVTTMVPFLEKFFPDVLKKAASAEKDTYCVYDSQLLTLFTSSLYLAGLVTSLTASRVTASIGRRNAIMLGGVIFLVGGAVNGGAQNVAMLILGRIFLGFGVGFTNQATPLYVSEIAPPKWRGALGTSFQFFVQIGIVGASILNSAVAQHPYGWRIALGSAVVPAALITIGAFIITDTPTSLVERGKMDHARKALCKVRGSDDIQPELDELIRRSLHAKTMKQEPFVTIFERQYRPHLAIAALIPLFQQFSGINMIAFYAPNLFQSTGFGQEAALHAHIVLGVVNFASIIIFSIIIDRVGRRFLFLAGGIQMLFSQIAVAIVLADATGIHGMGSVSKGNATLLLVLFSFYSAGFGWSWGPLIWIVPSEIFPTKIRTTGQSIVVSMQFIAIFVTSQTFLSMLCHMKYGAFLFHATWIIVMTLFIAFFVPETKGLRLDSISALWCKHWYWRYFVKGEESQIQQ</sequence>
<dbReference type="Pfam" id="PF00083">
    <property type="entry name" value="Sugar_tr"/>
    <property type="match status" value="1"/>
</dbReference>
<accession>A0AAV0ZNK2</accession>
<feature type="transmembrane region" description="Helical" evidence="10">
    <location>
        <begin position="388"/>
        <end position="409"/>
    </location>
</feature>
<dbReference type="InterPro" id="IPR045262">
    <property type="entry name" value="STP/PLT_plant"/>
</dbReference>
<feature type="transmembrane region" description="Helical" evidence="10">
    <location>
        <begin position="21"/>
        <end position="39"/>
    </location>
</feature>
<dbReference type="InterPro" id="IPR003663">
    <property type="entry name" value="Sugar/inositol_transpt"/>
</dbReference>
<dbReference type="PROSITE" id="PS50850">
    <property type="entry name" value="MFS"/>
    <property type="match status" value="1"/>
</dbReference>
<feature type="transmembrane region" description="Helical" evidence="10">
    <location>
        <begin position="317"/>
        <end position="340"/>
    </location>
</feature>
<dbReference type="InterPro" id="IPR005829">
    <property type="entry name" value="Sugar_transporter_CS"/>
</dbReference>
<feature type="domain" description="Major facilitator superfamily (MFS) profile" evidence="11">
    <location>
        <begin position="26"/>
        <end position="475"/>
    </location>
</feature>
<feature type="transmembrane region" description="Helical" evidence="10">
    <location>
        <begin position="80"/>
        <end position="99"/>
    </location>
</feature>
<evidence type="ECO:0000256" key="6">
    <source>
        <dbReference type="ARBA" id="ARBA00022847"/>
    </source>
</evidence>
<keyword evidence="7 10" id="KW-1133">Transmembrane helix</keyword>
<reference evidence="12 13" key="1">
    <citation type="submission" date="2023-01" db="EMBL/GenBank/DDBJ databases">
        <authorList>
            <person name="Kreplak J."/>
        </authorList>
    </citation>
    <scope>NUCLEOTIDE SEQUENCE [LARGE SCALE GENOMIC DNA]</scope>
</reference>
<dbReference type="InterPro" id="IPR005828">
    <property type="entry name" value="MFS_sugar_transport-like"/>
</dbReference>
<keyword evidence="5 10" id="KW-0812">Transmembrane</keyword>
<comment type="similarity">
    <text evidence="2 9">Belongs to the major facilitator superfamily. Sugar transporter (TC 2.A.1.1) family.</text>
</comment>
<feature type="transmembrane region" description="Helical" evidence="10">
    <location>
        <begin position="347"/>
        <end position="368"/>
    </location>
</feature>